<dbReference type="GeneID" id="36585316"/>
<name>A0A2J6SV10_9HELO</name>
<keyword evidence="4" id="KW-0732">Signal</keyword>
<feature type="transmembrane region" description="Helical" evidence="3">
    <location>
        <begin position="449"/>
        <end position="474"/>
    </location>
</feature>
<gene>
    <name evidence="5" type="ORF">K444DRAFT_569702</name>
</gene>
<feature type="chain" id="PRO_5014382779" evidence="4">
    <location>
        <begin position="18"/>
        <end position="585"/>
    </location>
</feature>
<dbReference type="GO" id="GO:0016791">
    <property type="term" value="F:phosphatase activity"/>
    <property type="evidence" value="ECO:0007669"/>
    <property type="project" value="TreeGrafter"/>
</dbReference>
<evidence type="ECO:0000313" key="6">
    <source>
        <dbReference type="Proteomes" id="UP000235371"/>
    </source>
</evidence>
<dbReference type="SUPFAM" id="SSF53254">
    <property type="entry name" value="Phosphoglycerate mutase-like"/>
    <property type="match status" value="1"/>
</dbReference>
<evidence type="ECO:0000256" key="1">
    <source>
        <dbReference type="ARBA" id="ARBA00005375"/>
    </source>
</evidence>
<dbReference type="InterPro" id="IPR050645">
    <property type="entry name" value="Histidine_acid_phosphatase"/>
</dbReference>
<evidence type="ECO:0000256" key="2">
    <source>
        <dbReference type="SAM" id="MobiDB-lite"/>
    </source>
</evidence>
<accession>A0A2J6SV10</accession>
<keyword evidence="6" id="KW-1185">Reference proteome</keyword>
<dbReference type="AlphaFoldDB" id="A0A2J6SV10"/>
<evidence type="ECO:0000256" key="4">
    <source>
        <dbReference type="SAM" id="SignalP"/>
    </source>
</evidence>
<comment type="similarity">
    <text evidence="1">Belongs to the histidine acid phosphatase family.</text>
</comment>
<keyword evidence="3" id="KW-0472">Membrane</keyword>
<dbReference type="InParanoid" id="A0A2J6SV10"/>
<feature type="region of interest" description="Disordered" evidence="2">
    <location>
        <begin position="530"/>
        <end position="585"/>
    </location>
</feature>
<evidence type="ECO:0000313" key="5">
    <source>
        <dbReference type="EMBL" id="PMD54607.1"/>
    </source>
</evidence>
<feature type="compositionally biased region" description="Basic and acidic residues" evidence="2">
    <location>
        <begin position="537"/>
        <end position="550"/>
    </location>
</feature>
<dbReference type="PANTHER" id="PTHR11567:SF127">
    <property type="entry name" value="HISTIDINE ACID PHOSPHATASE"/>
    <property type="match status" value="1"/>
</dbReference>
<proteinExistence type="inferred from homology"/>
<dbReference type="EMBL" id="KZ613859">
    <property type="protein sequence ID" value="PMD54607.1"/>
    <property type="molecule type" value="Genomic_DNA"/>
</dbReference>
<dbReference type="RefSeq" id="XP_024731511.1">
    <property type="nucleotide sequence ID" value="XM_024877239.1"/>
</dbReference>
<feature type="signal peptide" evidence="4">
    <location>
        <begin position="1"/>
        <end position="17"/>
    </location>
</feature>
<keyword evidence="3" id="KW-1133">Transmembrane helix</keyword>
<dbReference type="OrthoDB" id="258392at2759"/>
<dbReference type="STRING" id="1095630.A0A2J6SV10"/>
<dbReference type="InterPro" id="IPR029033">
    <property type="entry name" value="His_PPase_superfam"/>
</dbReference>
<sequence>MAPVFTVILALSATALAQRTQQVVWSAVTYTYHGEKTPSLFPGPYDLTPVGAQQLYEAGQIIRARYITGSGNTSLTNASPINGINIIPIDNSQLNILTTDDPWVSASAMAFMQALYPPRNSVVLDLESMLGNSSLEQYPLNGYQYPNIETLSMLDFNRLWIAGADNCNNYDIENVMSLSSPAYVQEMQTTNAFYQSLGNSVFWAFTPDELNYGNAWTLWEYAAFEYQHNETLYQSGNFTADDLATLYNLASQQQWLFNTPDSTGTVKAMAGRTFASKVLQSFQHQMASNGSAEMLTLLFGSFEPMLAFFALSNLATGPSASRFNSLPLHGSTMTFELYSYTPMPMSQSATIPFPSTEELWVRFLFRNGTGASDPFVEYPLFGRGNSEDDMTWSDFVSGMGAFSLVDLVDWCLECASGSLFCEAMLLNYNSEIGSGTDTPKNAKTLSAPIAGVIGATVTIGLLLIVGAILALIGFRLDYHPREKRAVSDLGVLKRSGSGGGFKGAEKLASDTDLTMKGGAGASVVRHERVGSWELNDSPDKRSALDKDIESGRGLSKTTYGRSSEDGHGLGGVDPYGEPVKALDQV</sequence>
<organism evidence="5 6">
    <name type="scientific">Hyaloscypha bicolor E</name>
    <dbReference type="NCBI Taxonomy" id="1095630"/>
    <lineage>
        <taxon>Eukaryota</taxon>
        <taxon>Fungi</taxon>
        <taxon>Dikarya</taxon>
        <taxon>Ascomycota</taxon>
        <taxon>Pezizomycotina</taxon>
        <taxon>Leotiomycetes</taxon>
        <taxon>Helotiales</taxon>
        <taxon>Hyaloscyphaceae</taxon>
        <taxon>Hyaloscypha</taxon>
        <taxon>Hyaloscypha bicolor</taxon>
    </lineage>
</organism>
<dbReference type="Pfam" id="PF00328">
    <property type="entry name" value="His_Phos_2"/>
    <property type="match status" value="1"/>
</dbReference>
<dbReference type="Proteomes" id="UP000235371">
    <property type="component" value="Unassembled WGS sequence"/>
</dbReference>
<evidence type="ECO:0000256" key="3">
    <source>
        <dbReference type="SAM" id="Phobius"/>
    </source>
</evidence>
<dbReference type="Gene3D" id="3.40.50.1240">
    <property type="entry name" value="Phosphoglycerate mutase-like"/>
    <property type="match status" value="1"/>
</dbReference>
<dbReference type="PANTHER" id="PTHR11567">
    <property type="entry name" value="ACID PHOSPHATASE-RELATED"/>
    <property type="match status" value="1"/>
</dbReference>
<keyword evidence="3" id="KW-0812">Transmembrane</keyword>
<reference evidence="5 6" key="1">
    <citation type="submission" date="2016-04" db="EMBL/GenBank/DDBJ databases">
        <title>A degradative enzymes factory behind the ericoid mycorrhizal symbiosis.</title>
        <authorList>
            <consortium name="DOE Joint Genome Institute"/>
            <person name="Martino E."/>
            <person name="Morin E."/>
            <person name="Grelet G."/>
            <person name="Kuo A."/>
            <person name="Kohler A."/>
            <person name="Daghino S."/>
            <person name="Barry K."/>
            <person name="Choi C."/>
            <person name="Cichocki N."/>
            <person name="Clum A."/>
            <person name="Copeland A."/>
            <person name="Hainaut M."/>
            <person name="Haridas S."/>
            <person name="Labutti K."/>
            <person name="Lindquist E."/>
            <person name="Lipzen A."/>
            <person name="Khouja H.-R."/>
            <person name="Murat C."/>
            <person name="Ohm R."/>
            <person name="Olson A."/>
            <person name="Spatafora J."/>
            <person name="Veneault-Fourrey C."/>
            <person name="Henrissat B."/>
            <person name="Grigoriev I."/>
            <person name="Martin F."/>
            <person name="Perotto S."/>
        </authorList>
    </citation>
    <scope>NUCLEOTIDE SEQUENCE [LARGE SCALE GENOMIC DNA]</scope>
    <source>
        <strain evidence="5 6">E</strain>
    </source>
</reference>
<protein>
    <submittedName>
        <fullName evidence="5">Phosphoglycerate mutase-like protein</fullName>
    </submittedName>
</protein>
<dbReference type="InterPro" id="IPR000560">
    <property type="entry name" value="His_Pase_clade-2"/>
</dbReference>